<evidence type="ECO:0000313" key="9">
    <source>
        <dbReference type="Proteomes" id="UP000436088"/>
    </source>
</evidence>
<dbReference type="PANTHER" id="PTHR23421">
    <property type="entry name" value="BETA-GALACTOSIDASE RELATED"/>
    <property type="match status" value="1"/>
</dbReference>
<feature type="signal peptide" evidence="6">
    <location>
        <begin position="1"/>
        <end position="19"/>
    </location>
</feature>
<dbReference type="InterPro" id="IPR031330">
    <property type="entry name" value="Gly_Hdrlase_35_cat"/>
</dbReference>
<dbReference type="EC" id="3.2.1.23" evidence="3"/>
<reference evidence="8" key="1">
    <citation type="submission" date="2019-09" db="EMBL/GenBank/DDBJ databases">
        <title>Draft genome information of white flower Hibiscus syriacus.</title>
        <authorList>
            <person name="Kim Y.-M."/>
        </authorList>
    </citation>
    <scope>NUCLEOTIDE SEQUENCE [LARGE SCALE GENOMIC DNA]</scope>
    <source>
        <strain evidence="8">YM2019G1</strain>
    </source>
</reference>
<dbReference type="SUPFAM" id="SSF51445">
    <property type="entry name" value="(Trans)glycosidases"/>
    <property type="match status" value="1"/>
</dbReference>
<name>A0A6A2XPX5_HIBSY</name>
<dbReference type="AlphaFoldDB" id="A0A6A2XPX5"/>
<dbReference type="GO" id="GO:0005975">
    <property type="term" value="P:carbohydrate metabolic process"/>
    <property type="evidence" value="ECO:0007669"/>
    <property type="project" value="InterPro"/>
</dbReference>
<evidence type="ECO:0000256" key="1">
    <source>
        <dbReference type="ARBA" id="ARBA00001412"/>
    </source>
</evidence>
<keyword evidence="5" id="KW-0326">Glycosidase</keyword>
<dbReference type="InterPro" id="IPR001944">
    <property type="entry name" value="Glycoside_Hdrlase_35"/>
</dbReference>
<gene>
    <name evidence="8" type="ORF">F3Y22_tig00117016pilonHSYRG00730</name>
</gene>
<evidence type="ECO:0000256" key="6">
    <source>
        <dbReference type="SAM" id="SignalP"/>
    </source>
</evidence>
<sequence>MKAMVVVWWSIYVIVVVQAKAGEDNLTYDGRSLIINGQRKLLFSGSIHYPRSTPQFGNDDVPGIVYRTDNEPFKLYMKNFTTKIVNMKSEGLYASQGGPIILSQIENEYQNVEAAFHEGEAVLVKWAAQMAVDLGTGVPWVMCKQVDAPCCIGLPVLFLLSSKWPLNDVRT</sequence>
<keyword evidence="6" id="KW-0732">Signal</keyword>
<dbReference type="PROSITE" id="PS01182">
    <property type="entry name" value="GLYCOSYL_HYDROL_F35"/>
    <property type="match status" value="1"/>
</dbReference>
<accession>A0A6A2XPX5</accession>
<comment type="caution">
    <text evidence="8">The sequence shown here is derived from an EMBL/GenBank/DDBJ whole genome shotgun (WGS) entry which is preliminary data.</text>
</comment>
<evidence type="ECO:0000256" key="5">
    <source>
        <dbReference type="ARBA" id="ARBA00023295"/>
    </source>
</evidence>
<comment type="catalytic activity">
    <reaction evidence="1">
        <text>Hydrolysis of terminal non-reducing beta-D-galactose residues in beta-D-galactosides.</text>
        <dbReference type="EC" id="3.2.1.23"/>
    </reaction>
</comment>
<proteinExistence type="inferred from homology"/>
<dbReference type="InterPro" id="IPR019801">
    <property type="entry name" value="Glyco_hydro_35_CS"/>
</dbReference>
<feature type="domain" description="Glycoside hydrolase 35 catalytic" evidence="7">
    <location>
        <begin position="61"/>
        <end position="146"/>
    </location>
</feature>
<keyword evidence="4" id="KW-0378">Hydrolase</keyword>
<evidence type="ECO:0000259" key="7">
    <source>
        <dbReference type="Pfam" id="PF01301"/>
    </source>
</evidence>
<evidence type="ECO:0000256" key="4">
    <source>
        <dbReference type="ARBA" id="ARBA00022801"/>
    </source>
</evidence>
<evidence type="ECO:0000256" key="2">
    <source>
        <dbReference type="ARBA" id="ARBA00009809"/>
    </source>
</evidence>
<protein>
    <recommendedName>
        <fullName evidence="3">beta-galactosidase</fullName>
        <ecNumber evidence="3">3.2.1.23</ecNumber>
    </recommendedName>
</protein>
<organism evidence="8 9">
    <name type="scientific">Hibiscus syriacus</name>
    <name type="common">Rose of Sharon</name>
    <dbReference type="NCBI Taxonomy" id="106335"/>
    <lineage>
        <taxon>Eukaryota</taxon>
        <taxon>Viridiplantae</taxon>
        <taxon>Streptophyta</taxon>
        <taxon>Embryophyta</taxon>
        <taxon>Tracheophyta</taxon>
        <taxon>Spermatophyta</taxon>
        <taxon>Magnoliopsida</taxon>
        <taxon>eudicotyledons</taxon>
        <taxon>Gunneridae</taxon>
        <taxon>Pentapetalae</taxon>
        <taxon>rosids</taxon>
        <taxon>malvids</taxon>
        <taxon>Malvales</taxon>
        <taxon>Malvaceae</taxon>
        <taxon>Malvoideae</taxon>
        <taxon>Hibiscus</taxon>
    </lineage>
</organism>
<comment type="similarity">
    <text evidence="2">Belongs to the glycosyl hydrolase 35 family.</text>
</comment>
<dbReference type="EMBL" id="VEPZ02001774">
    <property type="protein sequence ID" value="KAE8655934.1"/>
    <property type="molecule type" value="Genomic_DNA"/>
</dbReference>
<dbReference type="Gene3D" id="3.20.20.80">
    <property type="entry name" value="Glycosidases"/>
    <property type="match status" value="2"/>
</dbReference>
<keyword evidence="9" id="KW-1185">Reference proteome</keyword>
<evidence type="ECO:0000256" key="3">
    <source>
        <dbReference type="ARBA" id="ARBA00012756"/>
    </source>
</evidence>
<dbReference type="Proteomes" id="UP000436088">
    <property type="component" value="Unassembled WGS sequence"/>
</dbReference>
<dbReference type="InterPro" id="IPR017853">
    <property type="entry name" value="GH"/>
</dbReference>
<evidence type="ECO:0000313" key="8">
    <source>
        <dbReference type="EMBL" id="KAE8655934.1"/>
    </source>
</evidence>
<dbReference type="Pfam" id="PF01301">
    <property type="entry name" value="Glyco_hydro_35"/>
    <property type="match status" value="1"/>
</dbReference>
<feature type="chain" id="PRO_5025441247" description="beta-galactosidase" evidence="6">
    <location>
        <begin position="20"/>
        <end position="171"/>
    </location>
</feature>
<dbReference type="GO" id="GO:0004565">
    <property type="term" value="F:beta-galactosidase activity"/>
    <property type="evidence" value="ECO:0007669"/>
    <property type="project" value="UniProtKB-EC"/>
</dbReference>